<sequence length="352" mass="39323">MTSHGEAHAEVNQRRPVVEKRQPRAPLRLPERRQLETSHDAHSCAREPLTSASAQEGQSVAAVSESCRQLTKGELFLQSEPRPNAPPLPACLRSERRLYFDTAQHQLYQAACALLKRTGDRLGTFPAGSSVTPLEDFQPTVDVFRSFKARQILYRAVAEDASFLEAYEQLVCSVVLPYLKGMLEAHERDCPSVAGHAAFADESIAGGGYHVAVSCRAAGSFSSPKRFFYQFPPSVRVQPGPRDHFGRRHRDAEYGHQEGEINFWMPLTAHVLTRTCLWVESTPGAHDFHPLDIPYGCIAAFHGTLCQHFVPPNSTSYTRVSLDFRVGVDSYFDPSWQFKSAKAQHGRKEMSL</sequence>
<feature type="domain" description="Fe2OG dioxygenase" evidence="3">
    <location>
        <begin position="220"/>
        <end position="328"/>
    </location>
</feature>
<dbReference type="AlphaFoldDB" id="A0AB34K2T3"/>
<accession>A0AB34K2T3</accession>
<evidence type="ECO:0000313" key="5">
    <source>
        <dbReference type="Proteomes" id="UP001515480"/>
    </source>
</evidence>
<dbReference type="PROSITE" id="PS51471">
    <property type="entry name" value="FE2OG_OXY"/>
    <property type="match status" value="1"/>
</dbReference>
<evidence type="ECO:0000259" key="3">
    <source>
        <dbReference type="PROSITE" id="PS51471"/>
    </source>
</evidence>
<dbReference type="EMBL" id="JBGBPQ010000003">
    <property type="protein sequence ID" value="KAL1527260.1"/>
    <property type="molecule type" value="Genomic_DNA"/>
</dbReference>
<organism evidence="4 5">
    <name type="scientific">Prymnesium parvum</name>
    <name type="common">Toxic golden alga</name>
    <dbReference type="NCBI Taxonomy" id="97485"/>
    <lineage>
        <taxon>Eukaryota</taxon>
        <taxon>Haptista</taxon>
        <taxon>Haptophyta</taxon>
        <taxon>Prymnesiophyceae</taxon>
        <taxon>Prymnesiales</taxon>
        <taxon>Prymnesiaceae</taxon>
        <taxon>Prymnesium</taxon>
    </lineage>
</organism>
<evidence type="ECO:0000256" key="1">
    <source>
        <dbReference type="RuleBase" id="RU003682"/>
    </source>
</evidence>
<dbReference type="InterPro" id="IPR005123">
    <property type="entry name" value="Oxoglu/Fe-dep_dioxygenase_dom"/>
</dbReference>
<evidence type="ECO:0000313" key="4">
    <source>
        <dbReference type="EMBL" id="KAL1527260.1"/>
    </source>
</evidence>
<feature type="region of interest" description="Disordered" evidence="2">
    <location>
        <begin position="1"/>
        <end position="57"/>
    </location>
</feature>
<dbReference type="GO" id="GO:0016491">
    <property type="term" value="F:oxidoreductase activity"/>
    <property type="evidence" value="ECO:0007669"/>
    <property type="project" value="UniProtKB-KW"/>
</dbReference>
<keyword evidence="1" id="KW-0479">Metal-binding</keyword>
<keyword evidence="5" id="KW-1185">Reference proteome</keyword>
<feature type="compositionally biased region" description="Basic and acidic residues" evidence="2">
    <location>
        <begin position="1"/>
        <end position="22"/>
    </location>
</feature>
<name>A0AB34K2T3_PRYPA</name>
<dbReference type="Proteomes" id="UP001515480">
    <property type="component" value="Unassembled WGS sequence"/>
</dbReference>
<comment type="similarity">
    <text evidence="1">Belongs to the iron/ascorbate-dependent oxidoreductase family.</text>
</comment>
<proteinExistence type="inferred from homology"/>
<comment type="caution">
    <text evidence="4">The sequence shown here is derived from an EMBL/GenBank/DDBJ whole genome shotgun (WGS) entry which is preliminary data.</text>
</comment>
<protein>
    <recommendedName>
        <fullName evidence="3">Fe2OG dioxygenase domain-containing protein</fullName>
    </recommendedName>
</protein>
<evidence type="ECO:0000256" key="2">
    <source>
        <dbReference type="SAM" id="MobiDB-lite"/>
    </source>
</evidence>
<keyword evidence="1" id="KW-0408">Iron</keyword>
<gene>
    <name evidence="4" type="ORF">AB1Y20_015935</name>
</gene>
<dbReference type="GO" id="GO:0046872">
    <property type="term" value="F:metal ion binding"/>
    <property type="evidence" value="ECO:0007669"/>
    <property type="project" value="UniProtKB-KW"/>
</dbReference>
<keyword evidence="1" id="KW-0560">Oxidoreductase</keyword>
<reference evidence="4 5" key="1">
    <citation type="journal article" date="2024" name="Science">
        <title>Giant polyketide synthase enzymes in the biosynthesis of giant marine polyether toxins.</title>
        <authorList>
            <person name="Fallon T.R."/>
            <person name="Shende V.V."/>
            <person name="Wierzbicki I.H."/>
            <person name="Pendleton A.L."/>
            <person name="Watervoot N.F."/>
            <person name="Auber R.P."/>
            <person name="Gonzalez D.J."/>
            <person name="Wisecaver J.H."/>
            <person name="Moore B.S."/>
        </authorList>
    </citation>
    <scope>NUCLEOTIDE SEQUENCE [LARGE SCALE GENOMIC DNA]</scope>
    <source>
        <strain evidence="4 5">12B1</strain>
    </source>
</reference>
<feature type="compositionally biased region" description="Basic and acidic residues" evidence="2">
    <location>
        <begin position="29"/>
        <end position="45"/>
    </location>
</feature>